<evidence type="ECO:0000313" key="3">
    <source>
        <dbReference type="Proteomes" id="UP000024842"/>
    </source>
</evidence>
<dbReference type="Pfam" id="PF07929">
    <property type="entry name" value="PRiA4_ORF3"/>
    <property type="match status" value="1"/>
</dbReference>
<accession>A0A023E084</accession>
<comment type="caution">
    <text evidence="2">The sequence shown here is derived from an EMBL/GenBank/DDBJ whole genome shotgun (WGS) entry which is preliminary data.</text>
</comment>
<reference evidence="2 3" key="1">
    <citation type="journal article" date="2014" name="FEMS Microbiol. Lett.">
        <title>Draft genome sequences of three Holospora species (Holospora obtusa, Holospora undulata, and Holospora elegans), endonuclear symbiotic bacteria of the ciliate Paramecium caudatum.</title>
        <authorList>
            <person name="Dohra H."/>
            <person name="Tanaka K."/>
            <person name="Suzuki T."/>
            <person name="Fujishima M."/>
            <person name="Suzuki H."/>
        </authorList>
    </citation>
    <scope>NUCLEOTIDE SEQUENCE [LARGE SCALE GENOMIC DNA]</scope>
    <source>
        <strain evidence="2 3">E1</strain>
    </source>
</reference>
<evidence type="ECO:0000259" key="1">
    <source>
        <dbReference type="Pfam" id="PF07929"/>
    </source>
</evidence>
<dbReference type="OrthoDB" id="9816539at2"/>
<dbReference type="RefSeq" id="WP_006293438.1">
    <property type="nucleotide sequence ID" value="NZ_BAUP01000152.1"/>
</dbReference>
<keyword evidence="3" id="KW-1185">Reference proteome</keyword>
<organism evidence="2 3">
    <name type="scientific">Holospora elegans E1</name>
    <dbReference type="NCBI Taxonomy" id="1427503"/>
    <lineage>
        <taxon>Bacteria</taxon>
        <taxon>Pseudomonadati</taxon>
        <taxon>Pseudomonadota</taxon>
        <taxon>Alphaproteobacteria</taxon>
        <taxon>Holosporales</taxon>
        <taxon>Holosporaceae</taxon>
        <taxon>Holospora</taxon>
    </lineage>
</organism>
<gene>
    <name evidence="2" type="ORF">HE1_01215</name>
</gene>
<sequence length="144" mass="17044">MKNKIYTFKISVDNKIFRIIEIKGEKSLYDLANFIVKSFDFDMDHAFGFYNNIKDLYSSDEIYELFADMDDCDPSENAQGVKKTKIYSVFEPKKKMAFLFDYGDDWIFLVECKSIAEPLEKTRYPRIVEKVGKSPEQYPNYDEE</sequence>
<name>A0A023E084_9PROT</name>
<dbReference type="SUPFAM" id="SSF159941">
    <property type="entry name" value="MM3350-like"/>
    <property type="match status" value="1"/>
</dbReference>
<evidence type="ECO:0000313" key="2">
    <source>
        <dbReference type="EMBL" id="GAJ46873.1"/>
    </source>
</evidence>
<dbReference type="STRING" id="1427503.HE1_01215"/>
<protein>
    <submittedName>
        <fullName evidence="2">Plasmid pRiA4b ORF-3-like protein</fullName>
    </submittedName>
</protein>
<feature type="domain" description="Plasmid pRiA4b Orf3-like" evidence="1">
    <location>
        <begin position="6"/>
        <end position="135"/>
    </location>
</feature>
<dbReference type="Proteomes" id="UP000024842">
    <property type="component" value="Unassembled WGS sequence"/>
</dbReference>
<dbReference type="InterPro" id="IPR024047">
    <property type="entry name" value="MM3350-like_sf"/>
</dbReference>
<dbReference type="Gene3D" id="3.10.290.30">
    <property type="entry name" value="MM3350-like"/>
    <property type="match status" value="1"/>
</dbReference>
<dbReference type="InterPro" id="IPR012912">
    <property type="entry name" value="Plasmid_pRiA4b_Orf3-like"/>
</dbReference>
<dbReference type="EMBL" id="BAUP01000152">
    <property type="protein sequence ID" value="GAJ46873.1"/>
    <property type="molecule type" value="Genomic_DNA"/>
</dbReference>
<dbReference type="AlphaFoldDB" id="A0A023E084"/>
<proteinExistence type="predicted"/>